<dbReference type="InterPro" id="IPR019810">
    <property type="entry name" value="Citrate_synthase_AS"/>
</dbReference>
<gene>
    <name evidence="4" type="ORF">Vbra_22680</name>
</gene>
<dbReference type="Pfam" id="PF00285">
    <property type="entry name" value="Citrate_synt"/>
    <property type="match status" value="1"/>
</dbReference>
<dbReference type="GO" id="GO:0046912">
    <property type="term" value="F:acyltransferase activity, acyl groups converted into alkyl on transfer"/>
    <property type="evidence" value="ECO:0007669"/>
    <property type="project" value="InterPro"/>
</dbReference>
<dbReference type="InterPro" id="IPR036969">
    <property type="entry name" value="Citrate_synthase_sf"/>
</dbReference>
<dbReference type="GO" id="GO:0005759">
    <property type="term" value="C:mitochondrial matrix"/>
    <property type="evidence" value="ECO:0007669"/>
    <property type="project" value="TreeGrafter"/>
</dbReference>
<dbReference type="Gene3D" id="1.10.230.10">
    <property type="entry name" value="Cytochrome P450-Terp, domain 2"/>
    <property type="match status" value="1"/>
</dbReference>
<dbReference type="STRING" id="1169540.A0A0G4G6B7"/>
<accession>A0A0G4G6B7</accession>
<organism evidence="4 5">
    <name type="scientific">Vitrella brassicaformis (strain CCMP3155)</name>
    <dbReference type="NCBI Taxonomy" id="1169540"/>
    <lineage>
        <taxon>Eukaryota</taxon>
        <taxon>Sar</taxon>
        <taxon>Alveolata</taxon>
        <taxon>Colpodellida</taxon>
        <taxon>Vitrellaceae</taxon>
        <taxon>Vitrella</taxon>
    </lineage>
</organism>
<dbReference type="InterPro" id="IPR016143">
    <property type="entry name" value="Citrate_synth-like_sm_a-sub"/>
</dbReference>
<evidence type="ECO:0000256" key="1">
    <source>
        <dbReference type="ARBA" id="ARBA00010566"/>
    </source>
</evidence>
<dbReference type="OMA" id="VLEWLFK"/>
<dbReference type="AlphaFoldDB" id="A0A0G4G6B7"/>
<comment type="similarity">
    <text evidence="1 3">Belongs to the citrate synthase family.</text>
</comment>
<evidence type="ECO:0000313" key="5">
    <source>
        <dbReference type="Proteomes" id="UP000041254"/>
    </source>
</evidence>
<dbReference type="InterPro" id="IPR016142">
    <property type="entry name" value="Citrate_synth-like_lrg_a-sub"/>
</dbReference>
<dbReference type="Gene3D" id="1.10.580.10">
    <property type="entry name" value="Citrate Synthase, domain 1"/>
    <property type="match status" value="1"/>
</dbReference>
<dbReference type="OrthoDB" id="8017587at2759"/>
<evidence type="ECO:0000256" key="3">
    <source>
        <dbReference type="RuleBase" id="RU000441"/>
    </source>
</evidence>
<dbReference type="EMBL" id="CDMY01000575">
    <property type="protein sequence ID" value="CEM24004.1"/>
    <property type="molecule type" value="Genomic_DNA"/>
</dbReference>
<dbReference type="InterPro" id="IPR002020">
    <property type="entry name" value="Citrate_synthase"/>
</dbReference>
<dbReference type="InParanoid" id="A0A0G4G6B7"/>
<dbReference type="PANTHER" id="PTHR11739">
    <property type="entry name" value="CITRATE SYNTHASE"/>
    <property type="match status" value="1"/>
</dbReference>
<dbReference type="GO" id="GO:0005975">
    <property type="term" value="P:carbohydrate metabolic process"/>
    <property type="evidence" value="ECO:0007669"/>
    <property type="project" value="TreeGrafter"/>
</dbReference>
<keyword evidence="2 3" id="KW-0808">Transferase</keyword>
<evidence type="ECO:0000256" key="2">
    <source>
        <dbReference type="ARBA" id="ARBA00022679"/>
    </source>
</evidence>
<reference evidence="4 5" key="1">
    <citation type="submission" date="2014-11" db="EMBL/GenBank/DDBJ databases">
        <authorList>
            <person name="Zhu J."/>
            <person name="Qi W."/>
            <person name="Song R."/>
        </authorList>
    </citation>
    <scope>NUCLEOTIDE SEQUENCE [LARGE SCALE GENOMIC DNA]</scope>
</reference>
<dbReference type="SUPFAM" id="SSF48256">
    <property type="entry name" value="Citrate synthase"/>
    <property type="match status" value="1"/>
</dbReference>
<dbReference type="GO" id="GO:0006099">
    <property type="term" value="P:tricarboxylic acid cycle"/>
    <property type="evidence" value="ECO:0007669"/>
    <property type="project" value="TreeGrafter"/>
</dbReference>
<protein>
    <recommendedName>
        <fullName evidence="3">Citrate synthase</fullName>
    </recommendedName>
</protein>
<dbReference type="PhylomeDB" id="A0A0G4G6B7"/>
<dbReference type="VEuPathDB" id="CryptoDB:Vbra_22680"/>
<dbReference type="PRINTS" id="PR00143">
    <property type="entry name" value="CITRTSNTHASE"/>
</dbReference>
<name>A0A0G4G6B7_VITBC</name>
<dbReference type="Proteomes" id="UP000041254">
    <property type="component" value="Unassembled WGS sequence"/>
</dbReference>
<proteinExistence type="inferred from homology"/>
<sequence>MKIRTSLSLSRLACTHLGSATAASRASCTSCRSFSSAMPALTEKIEELGKRKIDILQYLRKNHRMASLGEVRLDQAIGGMRGIKGMICETSELDPEFGITYRDHKIEDLRGRLPTVQGGKEPLPEALLWLLLTGEIPSPEETMMIQQELASRAKVPKHVEAAIDALPASTHPMTQLVVGVTAMQTESKFATLYRDGLHKTQYWKPILNDSLDLIASIPIIAARIYRRTFKDGKTIPPDPSLDWSASFTKMLGYEDPNFYELMRLYLFLHADHEGGNVSAHTTHLVGSALSDPYLSMGAGLAGLAGPLHGLANQECLRWILDLKDRLKGQPPSDELIAKLAQETLDSGRVIPGFGHAVLRVTDPRYMAQRAFALEHLKDSELFRIVDACYKTIPVILQKTGKVKNPWPNVDAHSGILLHHYGLTEADYFTVLFGVSRTIGCLSQLVWSRLLGFPIERPKSVTIHWLDKSLTDTQGDSGSLGLNS</sequence>
<dbReference type="NCBIfam" id="NF007128">
    <property type="entry name" value="PRK09569.1"/>
    <property type="match status" value="1"/>
</dbReference>
<dbReference type="FunCoup" id="A0A0G4G6B7">
    <property type="interactions" value="274"/>
</dbReference>
<dbReference type="PROSITE" id="PS00480">
    <property type="entry name" value="CITRATE_SYNTHASE"/>
    <property type="match status" value="1"/>
</dbReference>
<evidence type="ECO:0000313" key="4">
    <source>
        <dbReference type="EMBL" id="CEM24004.1"/>
    </source>
</evidence>
<keyword evidence="5" id="KW-1185">Reference proteome</keyword>
<dbReference type="PANTHER" id="PTHR11739:SF8">
    <property type="entry name" value="CITRATE SYNTHASE, MITOCHONDRIAL"/>
    <property type="match status" value="1"/>
</dbReference>